<organism evidence="2 3">
    <name type="scientific">Selenomonas dianae</name>
    <dbReference type="NCBI Taxonomy" id="135079"/>
    <lineage>
        <taxon>Bacteria</taxon>
        <taxon>Bacillati</taxon>
        <taxon>Bacillota</taxon>
        <taxon>Negativicutes</taxon>
        <taxon>Selenomonadales</taxon>
        <taxon>Selenomonadaceae</taxon>
        <taxon>Selenomonas</taxon>
    </lineage>
</organism>
<accession>A0ABN0SUT3</accession>
<dbReference type="Proteomes" id="UP001500399">
    <property type="component" value="Unassembled WGS sequence"/>
</dbReference>
<feature type="transmembrane region" description="Helical" evidence="1">
    <location>
        <begin position="50"/>
        <end position="68"/>
    </location>
</feature>
<name>A0ABN0SUT3_9FIRM</name>
<reference evidence="2 3" key="1">
    <citation type="journal article" date="2019" name="Int. J. Syst. Evol. Microbiol.">
        <title>The Global Catalogue of Microorganisms (GCM) 10K type strain sequencing project: providing services to taxonomists for standard genome sequencing and annotation.</title>
        <authorList>
            <consortium name="The Broad Institute Genomics Platform"/>
            <consortium name="The Broad Institute Genome Sequencing Center for Infectious Disease"/>
            <person name="Wu L."/>
            <person name="Ma J."/>
        </authorList>
    </citation>
    <scope>NUCLEOTIDE SEQUENCE [LARGE SCALE GENOMIC DNA]</scope>
    <source>
        <strain evidence="2 3">JCM 8542</strain>
    </source>
</reference>
<keyword evidence="3" id="KW-1185">Reference proteome</keyword>
<evidence type="ECO:0000256" key="1">
    <source>
        <dbReference type="SAM" id="Phobius"/>
    </source>
</evidence>
<keyword evidence="1" id="KW-1133">Transmembrane helix</keyword>
<dbReference type="EMBL" id="BAAACR010000001">
    <property type="protein sequence ID" value="GAA0201231.1"/>
    <property type="molecule type" value="Genomic_DNA"/>
</dbReference>
<keyword evidence="1" id="KW-0472">Membrane</keyword>
<sequence length="70" mass="6510">MTDKSAAEKVVGSVVAGGVAAGAARAVIGSVGVPILMTVGGPVLVSTAPLVAGIGAAVAAGSFVSKLFDD</sequence>
<proteinExistence type="predicted"/>
<protein>
    <submittedName>
        <fullName evidence="2">Uncharacterized protein</fullName>
    </submittedName>
</protein>
<keyword evidence="1" id="KW-0812">Transmembrane</keyword>
<evidence type="ECO:0000313" key="2">
    <source>
        <dbReference type="EMBL" id="GAA0201231.1"/>
    </source>
</evidence>
<evidence type="ECO:0000313" key="3">
    <source>
        <dbReference type="Proteomes" id="UP001500399"/>
    </source>
</evidence>
<gene>
    <name evidence="2" type="ORF">GCM10008919_00740</name>
</gene>
<dbReference type="RefSeq" id="WP_304988094.1">
    <property type="nucleotide sequence ID" value="NZ_BAAACR010000001.1"/>
</dbReference>
<comment type="caution">
    <text evidence="2">The sequence shown here is derived from an EMBL/GenBank/DDBJ whole genome shotgun (WGS) entry which is preliminary data.</text>
</comment>